<dbReference type="RefSeq" id="WP_196937366.1">
    <property type="nucleotide sequence ID" value="NZ_MU158689.1"/>
</dbReference>
<feature type="domain" description="TonB-dependent receptor-like beta-barrel" evidence="10">
    <location>
        <begin position="474"/>
        <end position="838"/>
    </location>
</feature>
<dbReference type="SUPFAM" id="SSF56935">
    <property type="entry name" value="Porins"/>
    <property type="match status" value="1"/>
</dbReference>
<comment type="subcellular location">
    <subcellularLocation>
        <location evidence="1 8">Cell outer membrane</location>
        <topology evidence="1 8">Multi-pass membrane protein</topology>
    </subcellularLocation>
</comment>
<dbReference type="InterPro" id="IPR023997">
    <property type="entry name" value="TonB-dep_OMP_SusC/RagA_CS"/>
</dbReference>
<comment type="caution">
    <text evidence="12">The sequence shown here is derived from an EMBL/GenBank/DDBJ whole genome shotgun (WGS) entry which is preliminary data.</text>
</comment>
<dbReference type="InterPro" id="IPR012910">
    <property type="entry name" value="Plug_dom"/>
</dbReference>
<reference evidence="12 13" key="1">
    <citation type="submission" date="2018-02" db="EMBL/GenBank/DDBJ databases">
        <title>Sphingobacterium KA21.</title>
        <authorList>
            <person name="Vasarhelyi B.M."/>
            <person name="Deshmukh S."/>
            <person name="Balint B."/>
            <person name="Kukolya J."/>
        </authorList>
    </citation>
    <scope>NUCLEOTIDE SEQUENCE [LARGE SCALE GENOMIC DNA]</scope>
    <source>
        <strain evidence="12 13">Ka21</strain>
    </source>
</reference>
<sequence>MGKIINTVIFILIATWLKGQEVTIIVMDSGTKEGLSGVAIYKSPGNSSFRTNENGERSIQVDAGDSIRFSAVGYEQQKIRMTSKAINEGVVTIFMVATVSAIEEVQVYNTGYQKISKERSTGAFEFVDQKLFNRTQGTDVLSRLEGIVPGLQFDKRSQSTDVKTTTADQLQVRGMSTLSEAIKSPLIILDNFPYNGDILDINPNDIESVTVLKDAAAASIWGSRAGNGVIVLTTKQGKVGRSSIGFTSNIRLSAKPDLFYYPSMSTTDYVDVERFLFQNGFYNSTLRNRTSYSAVTPVIELLEANREEDIDDDYMEQQIALLMAKDFRRDITDYLYSMPVLQQYNLNFNGANNRVRYLFSVGLDDDVTALKGNSSKRITLRNNTGINISDKLSLQLGINFTHRNGTDNSPGDIRNLEYASGKKLYPYAGFFNPDNEYDAIVKNYRKPFIDTVGQGRLLDWSYNPVRELEQADERSMNRSILLNVGLNYRILNGLKAQVDYQYEGNIMRNRSIKNEETFFTRNLINQYSNLQNGAIQYTVPRGSILDQGVEEITGQSIRGQLNFSRVFRQNHDIDALMGTEFRLTDRNLNSHRTYGFNAGNLSFSNVDYVSIHRRWGTLGTGRIPSLGQIRETYDRAVSLYANLGYTYINKYTLTASARRDATNIFGADFNNRWKPLWSLGLGWNLGKEKFLTEIPWIDRLRIRATYGVSGNTNNTISAVPIIRITSSSSNLINESPGVLVSPGNRHLSWESVSMWNLGTEFSVLNNWLSGNVDFYTKKAQDLIFLRSMDPTTGLGAINANSARTGTKGMDASIRMRSTFGRLGWESVIIQSIARNKVIQLNYDYSQISGLSAALGMGEFVVAREGNDPYGIYSLKSHGLDADGDPLGEYNGEISKDYTRILNSSRDNDLIYHGAANPVYFGSWRNTLQWSGISLSFNIMYKAGYVFKKSAMLYTLLYNNGQMHREFSSRWQEPGDENLTTVPSMRYPAVAARDQFYKASSVHVLRGDHIRLQDINMSYNFANTFAKRIGLETLSVFSNVSNIGILWRRNKYGLDPDYDLGNAVFPVNKIWTFGLNAQL</sequence>
<evidence type="ECO:0000256" key="7">
    <source>
        <dbReference type="ARBA" id="ARBA00023237"/>
    </source>
</evidence>
<dbReference type="Pfam" id="PF07715">
    <property type="entry name" value="Plug"/>
    <property type="match status" value="1"/>
</dbReference>
<evidence type="ECO:0000259" key="10">
    <source>
        <dbReference type="Pfam" id="PF00593"/>
    </source>
</evidence>
<keyword evidence="2 8" id="KW-0813">Transport</keyword>
<keyword evidence="4 8" id="KW-0812">Transmembrane</keyword>
<feature type="domain" description="TonB-dependent receptor plug" evidence="11">
    <location>
        <begin position="117"/>
        <end position="229"/>
    </location>
</feature>
<evidence type="ECO:0000256" key="6">
    <source>
        <dbReference type="ARBA" id="ARBA00023136"/>
    </source>
</evidence>
<dbReference type="NCBIfam" id="TIGR04056">
    <property type="entry name" value="OMP_RagA_SusC"/>
    <property type="match status" value="1"/>
</dbReference>
<dbReference type="Gene3D" id="2.40.170.20">
    <property type="entry name" value="TonB-dependent receptor, beta-barrel domain"/>
    <property type="match status" value="1"/>
</dbReference>
<keyword evidence="5 9" id="KW-0798">TonB box</keyword>
<evidence type="ECO:0000259" key="11">
    <source>
        <dbReference type="Pfam" id="PF07715"/>
    </source>
</evidence>
<name>A0ABR9T1X8_9SPHI</name>
<dbReference type="PROSITE" id="PS52016">
    <property type="entry name" value="TONB_DEPENDENT_REC_3"/>
    <property type="match status" value="1"/>
</dbReference>
<dbReference type="InterPro" id="IPR039426">
    <property type="entry name" value="TonB-dep_rcpt-like"/>
</dbReference>
<comment type="similarity">
    <text evidence="8 9">Belongs to the TonB-dependent receptor family.</text>
</comment>
<evidence type="ECO:0000256" key="3">
    <source>
        <dbReference type="ARBA" id="ARBA00022452"/>
    </source>
</evidence>
<accession>A0ABR9T1X8</accession>
<protein>
    <recommendedName>
        <fullName evidence="14">SusC/RagA family TonB-linked outer membrane protein</fullName>
    </recommendedName>
</protein>
<keyword evidence="7 8" id="KW-0998">Cell outer membrane</keyword>
<evidence type="ECO:0000256" key="9">
    <source>
        <dbReference type="RuleBase" id="RU003357"/>
    </source>
</evidence>
<dbReference type="InterPro" id="IPR000531">
    <property type="entry name" value="Beta-barrel_TonB"/>
</dbReference>
<dbReference type="InterPro" id="IPR023996">
    <property type="entry name" value="TonB-dep_OMP_SusC/RagA"/>
</dbReference>
<dbReference type="Gene3D" id="2.170.130.10">
    <property type="entry name" value="TonB-dependent receptor, plug domain"/>
    <property type="match status" value="1"/>
</dbReference>
<evidence type="ECO:0000256" key="5">
    <source>
        <dbReference type="ARBA" id="ARBA00023077"/>
    </source>
</evidence>
<evidence type="ECO:0000256" key="2">
    <source>
        <dbReference type="ARBA" id="ARBA00022448"/>
    </source>
</evidence>
<dbReference type="Pfam" id="PF00593">
    <property type="entry name" value="TonB_dep_Rec_b-barrel"/>
    <property type="match status" value="1"/>
</dbReference>
<keyword evidence="6 8" id="KW-0472">Membrane</keyword>
<keyword evidence="13" id="KW-1185">Reference proteome</keyword>
<dbReference type="NCBIfam" id="TIGR04057">
    <property type="entry name" value="SusC_RagA_signa"/>
    <property type="match status" value="1"/>
</dbReference>
<dbReference type="InterPro" id="IPR036942">
    <property type="entry name" value="Beta-barrel_TonB_sf"/>
</dbReference>
<evidence type="ECO:0008006" key="14">
    <source>
        <dbReference type="Google" id="ProtNLM"/>
    </source>
</evidence>
<proteinExistence type="inferred from homology"/>
<dbReference type="Proteomes" id="UP000618319">
    <property type="component" value="Unassembled WGS sequence"/>
</dbReference>
<evidence type="ECO:0000256" key="1">
    <source>
        <dbReference type="ARBA" id="ARBA00004571"/>
    </source>
</evidence>
<evidence type="ECO:0000256" key="4">
    <source>
        <dbReference type="ARBA" id="ARBA00022692"/>
    </source>
</evidence>
<dbReference type="EMBL" id="PSKQ01000010">
    <property type="protein sequence ID" value="MBE8719346.1"/>
    <property type="molecule type" value="Genomic_DNA"/>
</dbReference>
<evidence type="ECO:0000313" key="12">
    <source>
        <dbReference type="EMBL" id="MBE8719346.1"/>
    </source>
</evidence>
<dbReference type="InterPro" id="IPR037066">
    <property type="entry name" value="Plug_dom_sf"/>
</dbReference>
<gene>
    <name evidence="12" type="ORF">C4F40_01200</name>
</gene>
<organism evidence="12 13">
    <name type="scientific">Sphingobacterium pedocola</name>
    <dbReference type="NCBI Taxonomy" id="2082722"/>
    <lineage>
        <taxon>Bacteria</taxon>
        <taxon>Pseudomonadati</taxon>
        <taxon>Bacteroidota</taxon>
        <taxon>Sphingobacteriia</taxon>
        <taxon>Sphingobacteriales</taxon>
        <taxon>Sphingobacteriaceae</taxon>
        <taxon>Sphingobacterium</taxon>
    </lineage>
</organism>
<evidence type="ECO:0000256" key="8">
    <source>
        <dbReference type="PROSITE-ProRule" id="PRU01360"/>
    </source>
</evidence>
<evidence type="ECO:0000313" key="13">
    <source>
        <dbReference type="Proteomes" id="UP000618319"/>
    </source>
</evidence>
<keyword evidence="3 8" id="KW-1134">Transmembrane beta strand</keyword>